<dbReference type="AlphaFoldDB" id="A0A3G8JHA8"/>
<dbReference type="GO" id="GO:0043565">
    <property type="term" value="F:sequence-specific DNA binding"/>
    <property type="evidence" value="ECO:0007669"/>
    <property type="project" value="InterPro"/>
</dbReference>
<keyword evidence="6" id="KW-1185">Reference proteome</keyword>
<dbReference type="InterPro" id="IPR050204">
    <property type="entry name" value="AraC_XylS_family_regulators"/>
</dbReference>
<sequence length="321" mass="34790">MAVVFDTGDFAPTERHAAAVAALRVRSFPTSVEFLAAENISAVLELWDYGKVTAFRAQMSGNRQIRTARHIRRGAVDTLAIAVQERGIGLLEQHGFRQLCRPGELMIVDLDAPYVCGWEGAGAARSVRVPTTDAGVHHDEFPDLVRRLGASPFCSLVAGHIWHLCGPGSASDASGHLIGSATTSLFHGLFADLRDPGEEPTPDSLMARVTDFVSIHLTDPELSASMIADNLGVSTVALRRLSESTQFDLERWILSERLGLARNVLADQAGTWHPEQSRRWGFGNASFFTEEFSAAYGVSPGEWQQITTAEAAPDHVGDDPT</sequence>
<accession>A0A3G8JHA8</accession>
<dbReference type="EMBL" id="CP033972">
    <property type="protein sequence ID" value="AZG44477.1"/>
    <property type="molecule type" value="Genomic_DNA"/>
</dbReference>
<dbReference type="InterPro" id="IPR018060">
    <property type="entry name" value="HTH_AraC"/>
</dbReference>
<proteinExistence type="predicted"/>
<dbReference type="PANTHER" id="PTHR46796">
    <property type="entry name" value="HTH-TYPE TRANSCRIPTIONAL ACTIVATOR RHAS-RELATED"/>
    <property type="match status" value="1"/>
</dbReference>
<organism evidence="5 6">
    <name type="scientific">Gordonia insulae</name>
    <dbReference type="NCBI Taxonomy" id="2420509"/>
    <lineage>
        <taxon>Bacteria</taxon>
        <taxon>Bacillati</taxon>
        <taxon>Actinomycetota</taxon>
        <taxon>Actinomycetes</taxon>
        <taxon>Mycobacteriales</taxon>
        <taxon>Gordoniaceae</taxon>
        <taxon>Gordonia</taxon>
    </lineage>
</organism>
<dbReference type="InterPro" id="IPR035418">
    <property type="entry name" value="AraC-bd_2"/>
</dbReference>
<dbReference type="GO" id="GO:0003700">
    <property type="term" value="F:DNA-binding transcription factor activity"/>
    <property type="evidence" value="ECO:0007669"/>
    <property type="project" value="InterPro"/>
</dbReference>
<keyword evidence="1" id="KW-0805">Transcription regulation</keyword>
<dbReference type="KEGG" id="gom:D7316_01063"/>
<evidence type="ECO:0000259" key="4">
    <source>
        <dbReference type="PROSITE" id="PS01124"/>
    </source>
</evidence>
<dbReference type="Proteomes" id="UP000271469">
    <property type="component" value="Chromosome"/>
</dbReference>
<reference evidence="5 6" key="1">
    <citation type="submission" date="2018-11" db="EMBL/GenBank/DDBJ databases">
        <title>Gordonia insulae sp. nov., isolated from an island soil.</title>
        <authorList>
            <person name="Kim Y.S."/>
            <person name="Kim S.B."/>
        </authorList>
    </citation>
    <scope>NUCLEOTIDE SEQUENCE [LARGE SCALE GENOMIC DNA]</scope>
    <source>
        <strain evidence="5 6">MMS17-SY073</strain>
    </source>
</reference>
<name>A0A3G8JHA8_9ACTN</name>
<dbReference type="Gene3D" id="1.10.10.60">
    <property type="entry name" value="Homeodomain-like"/>
    <property type="match status" value="1"/>
</dbReference>
<dbReference type="SMART" id="SM00342">
    <property type="entry name" value="HTH_ARAC"/>
    <property type="match status" value="1"/>
</dbReference>
<dbReference type="OrthoDB" id="9799345at2"/>
<dbReference type="PROSITE" id="PS01124">
    <property type="entry name" value="HTH_ARAC_FAMILY_2"/>
    <property type="match status" value="1"/>
</dbReference>
<evidence type="ECO:0000313" key="6">
    <source>
        <dbReference type="Proteomes" id="UP000271469"/>
    </source>
</evidence>
<evidence type="ECO:0000256" key="1">
    <source>
        <dbReference type="ARBA" id="ARBA00023015"/>
    </source>
</evidence>
<evidence type="ECO:0000256" key="3">
    <source>
        <dbReference type="ARBA" id="ARBA00023163"/>
    </source>
</evidence>
<feature type="domain" description="HTH araC/xylS-type" evidence="4">
    <location>
        <begin position="207"/>
        <end position="306"/>
    </location>
</feature>
<evidence type="ECO:0000313" key="5">
    <source>
        <dbReference type="EMBL" id="AZG44477.1"/>
    </source>
</evidence>
<dbReference type="Pfam" id="PF14525">
    <property type="entry name" value="AraC_binding_2"/>
    <property type="match status" value="1"/>
</dbReference>
<dbReference type="RefSeq" id="WP_124707336.1">
    <property type="nucleotide sequence ID" value="NZ_CP033972.1"/>
</dbReference>
<dbReference type="PANTHER" id="PTHR46796:SF6">
    <property type="entry name" value="ARAC SUBFAMILY"/>
    <property type="match status" value="1"/>
</dbReference>
<keyword evidence="3" id="KW-0804">Transcription</keyword>
<gene>
    <name evidence="5" type="ORF">D7316_01063</name>
</gene>
<evidence type="ECO:0000256" key="2">
    <source>
        <dbReference type="ARBA" id="ARBA00023125"/>
    </source>
</evidence>
<protein>
    <recommendedName>
        <fullName evidence="4">HTH araC/xylS-type domain-containing protein</fullName>
    </recommendedName>
</protein>
<keyword evidence="2" id="KW-0238">DNA-binding</keyword>